<dbReference type="PROSITE" id="PS00518">
    <property type="entry name" value="ZF_RING_1"/>
    <property type="match status" value="1"/>
</dbReference>
<proteinExistence type="predicted"/>
<evidence type="ECO:0000256" key="4">
    <source>
        <dbReference type="PROSITE-ProRule" id="PRU00175"/>
    </source>
</evidence>
<evidence type="ECO:0000313" key="7">
    <source>
        <dbReference type="EMBL" id="KAJ4461012.1"/>
    </source>
</evidence>
<evidence type="ECO:0000256" key="1">
    <source>
        <dbReference type="ARBA" id="ARBA00022723"/>
    </source>
</evidence>
<keyword evidence="1" id="KW-0479">Metal-binding</keyword>
<evidence type="ECO:0000256" key="3">
    <source>
        <dbReference type="ARBA" id="ARBA00022833"/>
    </source>
</evidence>
<accession>A0ABQ8UTF7</accession>
<dbReference type="Proteomes" id="UP001141327">
    <property type="component" value="Unassembled WGS sequence"/>
</dbReference>
<dbReference type="InterPro" id="IPR017907">
    <property type="entry name" value="Znf_RING_CS"/>
</dbReference>
<organism evidence="7 8">
    <name type="scientific">Paratrimastix pyriformis</name>
    <dbReference type="NCBI Taxonomy" id="342808"/>
    <lineage>
        <taxon>Eukaryota</taxon>
        <taxon>Metamonada</taxon>
        <taxon>Preaxostyla</taxon>
        <taxon>Paratrimastigidae</taxon>
        <taxon>Paratrimastix</taxon>
    </lineage>
</organism>
<dbReference type="EMBL" id="JAPMOS010000009">
    <property type="protein sequence ID" value="KAJ4461012.1"/>
    <property type="molecule type" value="Genomic_DNA"/>
</dbReference>
<sequence length="523" mass="57706">MADGVPCCHICEEAFDLAEHDPVVLICGHTFCRNCMCQLALKNPENPVLGCPECRTPTPIPRPFDPACFRRNFGLADMLPGAHGKEEIERLQRARDEAAALTLDAVEHQVGALGIAMHRLVDDYCRELNEAARAKAPEVEESIRTAEARIQELREALAPPPAKVPRPDETIGQLHALLDAPVEVKGLDVDLKPPTADLLNDLNRVDVKRLLPKKKEEEEPPLVFDNPELTVALRVLSAIPPAQPLTRTKILAWCRRLVTDGAPADGSCPADQLADLLGHPAFADDHNGMSLILRAIKAAFIPTREHARLLKRCPSGLFEDLVRAIGVVCLTWEPAVLPSWPTMRRMMEIQAARASPDLIFYLMGILLIQLAKQQWESRDYRECAQSLARIIPSPGFLANYPAQEFFIRILQPLAAAWQKCLPARPSATGLHHDPDISAAFRVFAFLIVQLLRDDGAMAIPRLSEALLGTALNLGRADPVFKDTLRNAGLTGMYDRLRNHPTITANADQGKTLAQLIELFASKP</sequence>
<comment type="caution">
    <text evidence="7">The sequence shown here is derived from an EMBL/GenBank/DDBJ whole genome shotgun (WGS) entry which is preliminary data.</text>
</comment>
<dbReference type="SUPFAM" id="SSF57850">
    <property type="entry name" value="RING/U-box"/>
    <property type="match status" value="1"/>
</dbReference>
<gene>
    <name evidence="7" type="ORF">PAPYR_2447</name>
</gene>
<dbReference type="InterPro" id="IPR013083">
    <property type="entry name" value="Znf_RING/FYVE/PHD"/>
</dbReference>
<dbReference type="InterPro" id="IPR027370">
    <property type="entry name" value="Znf-RING_euk"/>
</dbReference>
<keyword evidence="3" id="KW-0862">Zinc</keyword>
<dbReference type="InterPro" id="IPR001841">
    <property type="entry name" value="Znf_RING"/>
</dbReference>
<feature type="domain" description="RING-type" evidence="6">
    <location>
        <begin position="8"/>
        <end position="55"/>
    </location>
</feature>
<protein>
    <recommendedName>
        <fullName evidence="6">RING-type domain-containing protein</fullName>
    </recommendedName>
</protein>
<reference evidence="7" key="1">
    <citation type="journal article" date="2022" name="bioRxiv">
        <title>Genomics of Preaxostyla Flagellates Illuminates Evolutionary Transitions and the Path Towards Mitochondrial Loss.</title>
        <authorList>
            <person name="Novak L.V.F."/>
            <person name="Treitli S.C."/>
            <person name="Pyrih J."/>
            <person name="Halakuc P."/>
            <person name="Pipaliya S.V."/>
            <person name="Vacek V."/>
            <person name="Brzon O."/>
            <person name="Soukal P."/>
            <person name="Eme L."/>
            <person name="Dacks J.B."/>
            <person name="Karnkowska A."/>
            <person name="Elias M."/>
            <person name="Hampl V."/>
        </authorList>
    </citation>
    <scope>NUCLEOTIDE SEQUENCE</scope>
    <source>
        <strain evidence="7">RCP-MX</strain>
    </source>
</reference>
<keyword evidence="8" id="KW-1185">Reference proteome</keyword>
<dbReference type="Gene3D" id="3.30.40.10">
    <property type="entry name" value="Zinc/RING finger domain, C3HC4 (zinc finger)"/>
    <property type="match status" value="1"/>
</dbReference>
<keyword evidence="2 4" id="KW-0863">Zinc-finger</keyword>
<evidence type="ECO:0000256" key="5">
    <source>
        <dbReference type="SAM" id="Coils"/>
    </source>
</evidence>
<keyword evidence="5" id="KW-0175">Coiled coil</keyword>
<dbReference type="PANTHER" id="PTHR22791:SF6">
    <property type="entry name" value="RING-TYPE DOMAIN-CONTAINING PROTEIN"/>
    <property type="match status" value="1"/>
</dbReference>
<dbReference type="PROSITE" id="PS50089">
    <property type="entry name" value="ZF_RING_2"/>
    <property type="match status" value="1"/>
</dbReference>
<feature type="coiled-coil region" evidence="5">
    <location>
        <begin position="129"/>
        <end position="156"/>
    </location>
</feature>
<evidence type="ECO:0000256" key="2">
    <source>
        <dbReference type="ARBA" id="ARBA00022771"/>
    </source>
</evidence>
<dbReference type="Pfam" id="PF13445">
    <property type="entry name" value="zf-RING_UBOX"/>
    <property type="match status" value="1"/>
</dbReference>
<dbReference type="SMART" id="SM00184">
    <property type="entry name" value="RING"/>
    <property type="match status" value="1"/>
</dbReference>
<dbReference type="InterPro" id="IPR051435">
    <property type="entry name" value="RING_finger_E3_ubiq-ligases"/>
</dbReference>
<dbReference type="PANTHER" id="PTHR22791">
    <property type="entry name" value="RING-TYPE DOMAIN-CONTAINING PROTEIN"/>
    <property type="match status" value="1"/>
</dbReference>
<name>A0ABQ8UTF7_9EUKA</name>
<evidence type="ECO:0000313" key="8">
    <source>
        <dbReference type="Proteomes" id="UP001141327"/>
    </source>
</evidence>
<evidence type="ECO:0000259" key="6">
    <source>
        <dbReference type="PROSITE" id="PS50089"/>
    </source>
</evidence>